<organism evidence="1 2">
    <name type="scientific">Gordonia phage Schnabeltier</name>
    <dbReference type="NCBI Taxonomy" id="1821561"/>
    <lineage>
        <taxon>Viruses</taxon>
        <taxon>Duplodnaviria</taxon>
        <taxon>Heunggongvirae</taxon>
        <taxon>Uroviricota</taxon>
        <taxon>Caudoviricetes</taxon>
        <taxon>Schnabeltiervirus</taxon>
        <taxon>Schnabeltiervirus schnabeltier</taxon>
    </lineage>
</organism>
<proteinExistence type="predicted"/>
<name>A0A142KA00_9CAUD</name>
<dbReference type="KEGG" id="vg:29124542"/>
<dbReference type="RefSeq" id="YP_009303395.1">
    <property type="nucleotide sequence ID" value="NC_031255.2"/>
</dbReference>
<evidence type="ECO:0000313" key="2">
    <source>
        <dbReference type="Proteomes" id="UP000204094"/>
    </source>
</evidence>
<dbReference type="GeneID" id="29124542"/>
<dbReference type="Proteomes" id="UP000204094">
    <property type="component" value="Segment"/>
</dbReference>
<sequence length="280" mass="29263">MPATINPDATRIYDEAEVYILPKAALNGAAIEGSAFEPTSVDQDLELLGWFYVGLIDAAKGIPRTPSGEVKKFDGFGYAGYRSKFVKGALESGFTCLEQNAVTAKIILPGSTPDKIGVPKDLQFYVLYVARDTGLSDEGEMSLRPALLEFSEDSGIVEGEQRTFEFKVHHSPDSNKDVFKKISATGGTDFVATITGAPTGGTFTLTYQGKTTAPINHNATASQVKSALVALDDGYTSAHFDVSGNAGGPYTIKVPAAGSLSTSGSFTGGTSPAISAVPAA</sequence>
<evidence type="ECO:0000313" key="1">
    <source>
        <dbReference type="EMBL" id="AMS02933.1"/>
    </source>
</evidence>
<gene>
    <name evidence="1" type="primary">12</name>
    <name evidence="1" type="ORF">SEA_SCHNABELTIER_12</name>
</gene>
<protein>
    <submittedName>
        <fullName evidence="1">Major tail protein</fullName>
    </submittedName>
</protein>
<dbReference type="OrthoDB" id="11037at10239"/>
<keyword evidence="2" id="KW-1185">Reference proteome</keyword>
<reference evidence="1" key="1">
    <citation type="submission" date="2018-02" db="EMBL/GenBank/DDBJ databases">
        <authorList>
            <person name="Arnold Z.M."/>
            <person name="Basina A."/>
            <person name="Iyer A.M."/>
            <person name="Stoner T.H."/>
            <person name="Kasturiarachi N.S."/>
            <person name="Pressimone C.A."/>
            <person name="Schiebel J.G."/>
            <person name="Furbee E.C."/>
            <person name="Grubb S.R."/>
            <person name="Warner M.H."/>
            <person name="Montgomery M.T."/>
            <person name="Garlena R.A."/>
            <person name="Russell D.A."/>
            <person name="Pope W.H."/>
            <person name="Jacobs-Sera D."/>
            <person name="Hendrix R.W."/>
            <person name="Hatfull G.F."/>
        </authorList>
    </citation>
    <scope>NUCLEOTIDE SEQUENCE</scope>
</reference>
<dbReference type="EMBL" id="KU963252">
    <property type="protein sequence ID" value="AMS02933.1"/>
    <property type="molecule type" value="Genomic_DNA"/>
</dbReference>
<accession>A0A142KA00</accession>